<dbReference type="AlphaFoldDB" id="L8X904"/>
<gene>
    <name evidence="2" type="ORF">AG1IA_00835</name>
</gene>
<feature type="region of interest" description="Disordered" evidence="1">
    <location>
        <begin position="72"/>
        <end position="101"/>
    </location>
</feature>
<evidence type="ECO:0000256" key="1">
    <source>
        <dbReference type="SAM" id="MobiDB-lite"/>
    </source>
</evidence>
<name>L8X904_THACA</name>
<reference evidence="2 3" key="1">
    <citation type="journal article" date="2013" name="Nat. Commun.">
        <title>The evolution and pathogenic mechanisms of the rice sheath blight pathogen.</title>
        <authorList>
            <person name="Zheng A."/>
            <person name="Lin R."/>
            <person name="Xu L."/>
            <person name="Qin P."/>
            <person name="Tang C."/>
            <person name="Ai P."/>
            <person name="Zhang D."/>
            <person name="Liu Y."/>
            <person name="Sun Z."/>
            <person name="Feng H."/>
            <person name="Wang Y."/>
            <person name="Chen Y."/>
            <person name="Liang X."/>
            <person name="Fu R."/>
            <person name="Li Q."/>
            <person name="Zhang J."/>
            <person name="Yu X."/>
            <person name="Xie Z."/>
            <person name="Ding L."/>
            <person name="Guan P."/>
            <person name="Tang J."/>
            <person name="Liang Y."/>
            <person name="Wang S."/>
            <person name="Deng Q."/>
            <person name="Li S."/>
            <person name="Zhu J."/>
            <person name="Wang L."/>
            <person name="Liu H."/>
            <person name="Li P."/>
        </authorList>
    </citation>
    <scope>NUCLEOTIDE SEQUENCE [LARGE SCALE GENOMIC DNA]</scope>
    <source>
        <strain evidence="3">AG-1 IA</strain>
    </source>
</reference>
<keyword evidence="3" id="KW-1185">Reference proteome</keyword>
<sequence length="101" mass="11118">MGARGTAAPTSYGSFVSAFDEAQGIIPIRGRMGPYIWPLAEWKGDRVMACRRVVNEWVPLLESAIERRKEYLQNGGEKGQPAGDTFIDDLVSSTDGESLRI</sequence>
<protein>
    <submittedName>
        <fullName evidence="2">Uncharacterized protein</fullName>
    </submittedName>
</protein>
<proteinExistence type="predicted"/>
<dbReference type="Proteomes" id="UP000011668">
    <property type="component" value="Unassembled WGS sequence"/>
</dbReference>
<comment type="caution">
    <text evidence="2">The sequence shown here is derived from an EMBL/GenBank/DDBJ whole genome shotgun (WGS) entry which is preliminary data.</text>
</comment>
<dbReference type="STRING" id="983506.L8X904"/>
<evidence type="ECO:0000313" key="3">
    <source>
        <dbReference type="Proteomes" id="UP000011668"/>
    </source>
</evidence>
<dbReference type="OMA" id="IPIRGRM"/>
<dbReference type="HOGENOM" id="CLU_2293576_0_0_1"/>
<dbReference type="EMBL" id="AFRT01000177">
    <property type="protein sequence ID" value="ELU45134.1"/>
    <property type="molecule type" value="Genomic_DNA"/>
</dbReference>
<evidence type="ECO:0000313" key="2">
    <source>
        <dbReference type="EMBL" id="ELU45134.1"/>
    </source>
</evidence>
<organism evidence="2 3">
    <name type="scientific">Thanatephorus cucumeris (strain AG1-IA)</name>
    <name type="common">Rice sheath blight fungus</name>
    <name type="synonym">Rhizoctonia solani</name>
    <dbReference type="NCBI Taxonomy" id="983506"/>
    <lineage>
        <taxon>Eukaryota</taxon>
        <taxon>Fungi</taxon>
        <taxon>Dikarya</taxon>
        <taxon>Basidiomycota</taxon>
        <taxon>Agaricomycotina</taxon>
        <taxon>Agaricomycetes</taxon>
        <taxon>Cantharellales</taxon>
        <taxon>Ceratobasidiaceae</taxon>
        <taxon>Rhizoctonia</taxon>
        <taxon>Rhizoctonia solani AG-1</taxon>
    </lineage>
</organism>
<dbReference type="OrthoDB" id="1470350at2759"/>
<accession>L8X904</accession>
<feature type="compositionally biased region" description="Polar residues" evidence="1">
    <location>
        <begin position="91"/>
        <end position="101"/>
    </location>
</feature>